<sequence length="124" mass="14142">MHINSKKLMTVLKALKLKIVFGREVLVYSDNTTTLVNKEVWGNYFPRIACDAKVEIGQMISESDVPLCFSVFTNASYNINVRFQKQKVYALGKKAPELDEMEDQRRFLEIQGLGTYAVDCILSN</sequence>
<evidence type="ECO:0000313" key="2">
    <source>
        <dbReference type="Proteomes" id="UP000187429"/>
    </source>
</evidence>
<name>A0A1R1YB14_9FUNG</name>
<proteinExistence type="predicted"/>
<dbReference type="AlphaFoldDB" id="A0A1R1YB14"/>
<dbReference type="EMBL" id="LSSM01001906">
    <property type="protein sequence ID" value="OMJ24050.1"/>
    <property type="molecule type" value="Genomic_DNA"/>
</dbReference>
<organism evidence="1 2">
    <name type="scientific">Smittium culicis</name>
    <dbReference type="NCBI Taxonomy" id="133412"/>
    <lineage>
        <taxon>Eukaryota</taxon>
        <taxon>Fungi</taxon>
        <taxon>Fungi incertae sedis</taxon>
        <taxon>Zoopagomycota</taxon>
        <taxon>Kickxellomycotina</taxon>
        <taxon>Harpellomycetes</taxon>
        <taxon>Harpellales</taxon>
        <taxon>Legeriomycetaceae</taxon>
        <taxon>Smittium</taxon>
    </lineage>
</organism>
<protein>
    <submittedName>
        <fullName evidence="1">Uncharacterized protein</fullName>
    </submittedName>
</protein>
<gene>
    <name evidence="1" type="ORF">AYI69_g4769</name>
</gene>
<evidence type="ECO:0000313" key="1">
    <source>
        <dbReference type="EMBL" id="OMJ24050.1"/>
    </source>
</evidence>
<comment type="caution">
    <text evidence="1">The sequence shown here is derived from an EMBL/GenBank/DDBJ whole genome shotgun (WGS) entry which is preliminary data.</text>
</comment>
<keyword evidence="2" id="KW-1185">Reference proteome</keyword>
<accession>A0A1R1YB14</accession>
<dbReference type="Proteomes" id="UP000187429">
    <property type="component" value="Unassembled WGS sequence"/>
</dbReference>
<reference evidence="2" key="1">
    <citation type="submission" date="2017-01" db="EMBL/GenBank/DDBJ databases">
        <authorList>
            <person name="Wang Y."/>
            <person name="White M."/>
            <person name="Kvist S."/>
            <person name="Moncalvo J.-M."/>
        </authorList>
    </citation>
    <scope>NUCLEOTIDE SEQUENCE [LARGE SCALE GENOMIC DNA]</scope>
    <source>
        <strain evidence="2">ID-206-W2</strain>
    </source>
</reference>